<accession>A0ABQ0T6N9</accession>
<dbReference type="Proteomes" id="UP000319498">
    <property type="component" value="Unassembled WGS sequence"/>
</dbReference>
<name>A0ABQ0T6N9_9BACL</name>
<evidence type="ECO:0000313" key="1">
    <source>
        <dbReference type="EMBL" id="GED57839.1"/>
    </source>
</evidence>
<organism evidence="1 2">
    <name type="scientific">Brevibacillus formosus</name>
    <dbReference type="NCBI Taxonomy" id="54913"/>
    <lineage>
        <taxon>Bacteria</taxon>
        <taxon>Bacillati</taxon>
        <taxon>Bacillota</taxon>
        <taxon>Bacilli</taxon>
        <taxon>Bacillales</taxon>
        <taxon>Paenibacillaceae</taxon>
        <taxon>Brevibacillus</taxon>
    </lineage>
</organism>
<gene>
    <name evidence="1" type="ORF">BFO01nite_19710</name>
</gene>
<sequence length="69" mass="8000">MFGTSHMLFHLFLRIQNIITPLLVVGRESLGCLVPDAPLFIMDDYPNITREKLRISSLQDLHGKMIYIR</sequence>
<keyword evidence="2" id="KW-1185">Reference proteome</keyword>
<evidence type="ECO:0000313" key="2">
    <source>
        <dbReference type="Proteomes" id="UP000319498"/>
    </source>
</evidence>
<reference evidence="1 2" key="1">
    <citation type="submission" date="2019-06" db="EMBL/GenBank/DDBJ databases">
        <title>Whole genome shotgun sequence of Brevibacillus formosus NBRC 15716.</title>
        <authorList>
            <person name="Hosoyama A."/>
            <person name="Uohara A."/>
            <person name="Ohji S."/>
            <person name="Ichikawa N."/>
        </authorList>
    </citation>
    <scope>NUCLEOTIDE SEQUENCE [LARGE SCALE GENOMIC DNA]</scope>
    <source>
        <strain evidence="1 2">NBRC 15716</strain>
    </source>
</reference>
<dbReference type="EMBL" id="BJOL01000012">
    <property type="protein sequence ID" value="GED57839.1"/>
    <property type="molecule type" value="Genomic_DNA"/>
</dbReference>
<protein>
    <submittedName>
        <fullName evidence="1">Uncharacterized protein</fullName>
    </submittedName>
</protein>
<comment type="caution">
    <text evidence="1">The sequence shown here is derived from an EMBL/GenBank/DDBJ whole genome shotgun (WGS) entry which is preliminary data.</text>
</comment>
<proteinExistence type="predicted"/>